<dbReference type="Pfam" id="PF01400">
    <property type="entry name" value="Astacin"/>
    <property type="match status" value="1"/>
</dbReference>
<accession>A0A2Z2NS79</accession>
<dbReference type="GO" id="GO:0004222">
    <property type="term" value="F:metalloendopeptidase activity"/>
    <property type="evidence" value="ECO:0007669"/>
    <property type="project" value="UniProtKB-UniRule"/>
</dbReference>
<feature type="domain" description="Peptidase M12A" evidence="2">
    <location>
        <begin position="79"/>
        <end position="280"/>
    </location>
</feature>
<feature type="binding site" evidence="1">
    <location>
        <position position="181"/>
    </location>
    <ligand>
        <name>Zn(2+)</name>
        <dbReference type="ChEBI" id="CHEBI:29105"/>
        <note>catalytic</note>
    </ligand>
</feature>
<dbReference type="Proteomes" id="UP000250079">
    <property type="component" value="Chromosome"/>
</dbReference>
<dbReference type="AlphaFoldDB" id="A0A2Z2NS79"/>
<protein>
    <submittedName>
        <fullName evidence="3">Flavastacin</fullName>
        <ecNumber evidence="3">3.4.24.76</ecNumber>
    </submittedName>
</protein>
<evidence type="ECO:0000256" key="1">
    <source>
        <dbReference type="PROSITE-ProRule" id="PRU01211"/>
    </source>
</evidence>
<evidence type="ECO:0000313" key="4">
    <source>
        <dbReference type="Proteomes" id="UP000250079"/>
    </source>
</evidence>
<feature type="active site" evidence="1">
    <location>
        <position position="178"/>
    </location>
</feature>
<dbReference type="GO" id="GO:0008270">
    <property type="term" value="F:zinc ion binding"/>
    <property type="evidence" value="ECO:0007669"/>
    <property type="project" value="UniProtKB-UniRule"/>
</dbReference>
<keyword evidence="1" id="KW-0479">Metal-binding</keyword>
<evidence type="ECO:0000313" key="3">
    <source>
        <dbReference type="EMBL" id="ASJ74342.1"/>
    </source>
</evidence>
<dbReference type="EMBL" id="CP018632">
    <property type="protein sequence ID" value="ASJ74342.1"/>
    <property type="molecule type" value="Genomic_DNA"/>
</dbReference>
<sequence>MSQLCADSQLFQVLSLRLSASQTRRLSHLRLLVNSLLLGSVLTTMASTMAQAKDLTELRLIEGDIITSSKPSVSGIATRSISLSGASQLWVDGIVPYGIDPELPKGSVTAVAAAVEHWNKVGGVTLVSLDDWPSGQEQPRDSILFQPGSGCASWVGRLGGQQEVWVADNCTSGSIMHEIGHVLGLEHEHTRPDRDQYITINWDNIAEDKRHNFDVAPAGSRILGDYDYESIMHYGPSNFSVNGKETITPLLVSADVIGQRIVPSRGDLDSVAQLYAADLSIVTQVYSDAQGSEVTVHISNELAQGANTIDVDVQIGATQLIQSAGTGWDCGVQVESQVSCSLSRLAGSSSSKLTLTLKGVVDARQVTAVVRSKTPDGDTQNNEDNFDTAIEPTQASALADPATLTTTTTVSYGGAAFWLWPGLLLLLFQRLTGERIYGQARDRIES</sequence>
<proteinExistence type="predicted"/>
<keyword evidence="1" id="KW-0482">Metalloprotease</keyword>
<dbReference type="Gene3D" id="3.40.390.10">
    <property type="entry name" value="Collagenase (Catalytic Domain)"/>
    <property type="match status" value="1"/>
</dbReference>
<dbReference type="PRINTS" id="PR00480">
    <property type="entry name" value="ASTACIN"/>
</dbReference>
<evidence type="ECO:0000259" key="2">
    <source>
        <dbReference type="PROSITE" id="PS51864"/>
    </source>
</evidence>
<dbReference type="InterPro" id="IPR001506">
    <property type="entry name" value="Peptidase_M12A"/>
</dbReference>
<dbReference type="GO" id="GO:0006508">
    <property type="term" value="P:proteolysis"/>
    <property type="evidence" value="ECO:0007669"/>
    <property type="project" value="UniProtKB-KW"/>
</dbReference>
<dbReference type="PROSITE" id="PS51864">
    <property type="entry name" value="ASTACIN"/>
    <property type="match status" value="1"/>
</dbReference>
<dbReference type="PANTHER" id="PTHR10127:SF850">
    <property type="entry name" value="METALLOENDOPEPTIDASE"/>
    <property type="match status" value="1"/>
</dbReference>
<reference evidence="3 4" key="1">
    <citation type="submission" date="2016-12" db="EMBL/GenBank/DDBJ databases">
        <authorList>
            <person name="Song W.-J."/>
            <person name="Kurnit D.M."/>
        </authorList>
    </citation>
    <scope>NUCLEOTIDE SEQUENCE [LARGE SCALE GENOMIC DNA]</scope>
    <source>
        <strain evidence="3 4">IMCC3135</strain>
    </source>
</reference>
<feature type="binding site" evidence="1">
    <location>
        <position position="187"/>
    </location>
    <ligand>
        <name>Zn(2+)</name>
        <dbReference type="ChEBI" id="CHEBI:29105"/>
        <note>catalytic</note>
    </ligand>
</feature>
<dbReference type="SMART" id="SM00235">
    <property type="entry name" value="ZnMc"/>
    <property type="match status" value="1"/>
</dbReference>
<feature type="binding site" evidence="1">
    <location>
        <position position="177"/>
    </location>
    <ligand>
        <name>Zn(2+)</name>
        <dbReference type="ChEBI" id="CHEBI:29105"/>
        <note>catalytic</note>
    </ligand>
</feature>
<keyword evidence="1 3" id="KW-0378">Hydrolase</keyword>
<dbReference type="InterPro" id="IPR024079">
    <property type="entry name" value="MetalloPept_cat_dom_sf"/>
</dbReference>
<dbReference type="InterPro" id="IPR034035">
    <property type="entry name" value="Astacin-like_dom"/>
</dbReference>
<keyword evidence="1" id="KW-0862">Zinc</keyword>
<name>A0A2Z2NS79_9GAMM</name>
<dbReference type="InterPro" id="IPR006026">
    <property type="entry name" value="Peptidase_Metallo"/>
</dbReference>
<dbReference type="PANTHER" id="PTHR10127">
    <property type="entry name" value="DISCOIDIN, CUB, EGF, LAMININ , AND ZINC METALLOPROTEASE DOMAIN CONTAINING"/>
    <property type="match status" value="1"/>
</dbReference>
<gene>
    <name evidence="3" type="ORF">IMCC3135_21325</name>
</gene>
<keyword evidence="4" id="KW-1185">Reference proteome</keyword>
<dbReference type="KEGG" id="gai:IMCC3135_21325"/>
<comment type="caution">
    <text evidence="1">Lacks conserved residue(s) required for the propagation of feature annotation.</text>
</comment>
<keyword evidence="1" id="KW-0645">Protease</keyword>
<comment type="cofactor">
    <cofactor evidence="1">
        <name>Zn(2+)</name>
        <dbReference type="ChEBI" id="CHEBI:29105"/>
    </cofactor>
    <text evidence="1">Binds 1 zinc ion per subunit.</text>
</comment>
<dbReference type="SUPFAM" id="SSF55486">
    <property type="entry name" value="Metalloproteases ('zincins'), catalytic domain"/>
    <property type="match status" value="1"/>
</dbReference>
<dbReference type="CDD" id="cd04280">
    <property type="entry name" value="ZnMc_astacin_like"/>
    <property type="match status" value="1"/>
</dbReference>
<dbReference type="EC" id="3.4.24.76" evidence="3"/>
<organism evidence="3 4">
    <name type="scientific">Granulosicoccus antarcticus IMCC3135</name>
    <dbReference type="NCBI Taxonomy" id="1192854"/>
    <lineage>
        <taxon>Bacteria</taxon>
        <taxon>Pseudomonadati</taxon>
        <taxon>Pseudomonadota</taxon>
        <taxon>Gammaproteobacteria</taxon>
        <taxon>Chromatiales</taxon>
        <taxon>Granulosicoccaceae</taxon>
        <taxon>Granulosicoccus</taxon>
    </lineage>
</organism>